<dbReference type="RefSeq" id="WP_132804576.1">
    <property type="nucleotide sequence ID" value="NZ_SMAK01000001.1"/>
</dbReference>
<dbReference type="AlphaFoldDB" id="A0A4R3MME6"/>
<dbReference type="InterPro" id="IPR029068">
    <property type="entry name" value="Glyas_Bleomycin-R_OHBP_Dase"/>
</dbReference>
<comment type="caution">
    <text evidence="2">The sequence shown here is derived from an EMBL/GenBank/DDBJ whole genome shotgun (WGS) entry which is preliminary data.</text>
</comment>
<name>A0A4R3MME6_9HYPH</name>
<proteinExistence type="predicted"/>
<dbReference type="OrthoDB" id="9807407at2"/>
<dbReference type="Gene3D" id="3.10.180.10">
    <property type="entry name" value="2,3-Dihydroxybiphenyl 1,2-Dioxygenase, domain 1"/>
    <property type="match status" value="1"/>
</dbReference>
<reference evidence="2 3" key="1">
    <citation type="submission" date="2019-03" db="EMBL/GenBank/DDBJ databases">
        <title>Genomic Encyclopedia of Type Strains, Phase IV (KMG-IV): sequencing the most valuable type-strain genomes for metagenomic binning, comparative biology and taxonomic classification.</title>
        <authorList>
            <person name="Goeker M."/>
        </authorList>
    </citation>
    <scope>NUCLEOTIDE SEQUENCE [LARGE SCALE GENOMIC DNA]</scope>
    <source>
        <strain evidence="2 3">DSM 19345</strain>
    </source>
</reference>
<feature type="region of interest" description="Disordered" evidence="1">
    <location>
        <begin position="47"/>
        <end position="90"/>
    </location>
</feature>
<keyword evidence="3" id="KW-1185">Reference proteome</keyword>
<organism evidence="2 3">
    <name type="scientific">Tepidamorphus gemmatus</name>
    <dbReference type="NCBI Taxonomy" id="747076"/>
    <lineage>
        <taxon>Bacteria</taxon>
        <taxon>Pseudomonadati</taxon>
        <taxon>Pseudomonadota</taxon>
        <taxon>Alphaproteobacteria</taxon>
        <taxon>Hyphomicrobiales</taxon>
        <taxon>Tepidamorphaceae</taxon>
        <taxon>Tepidamorphus</taxon>
    </lineage>
</organism>
<feature type="compositionally biased region" description="Basic and acidic residues" evidence="1">
    <location>
        <begin position="57"/>
        <end position="90"/>
    </location>
</feature>
<dbReference type="EMBL" id="SMAK01000001">
    <property type="protein sequence ID" value="TCT13156.1"/>
    <property type="molecule type" value="Genomic_DNA"/>
</dbReference>
<sequence>MIDHIGLVAADTGRSGRVCGRAVAPVAGAAANRSLVDAVHALALAASGRDNGAARQRPHDRPDDHPAFDHPAFDLDPDGRDIDADCRRPR</sequence>
<evidence type="ECO:0000313" key="2">
    <source>
        <dbReference type="EMBL" id="TCT13156.1"/>
    </source>
</evidence>
<accession>A0A4R3MME6</accession>
<evidence type="ECO:0000256" key="1">
    <source>
        <dbReference type="SAM" id="MobiDB-lite"/>
    </source>
</evidence>
<gene>
    <name evidence="2" type="ORF">EDC22_10116</name>
</gene>
<evidence type="ECO:0000313" key="3">
    <source>
        <dbReference type="Proteomes" id="UP000295678"/>
    </source>
</evidence>
<protein>
    <submittedName>
        <fullName evidence="2">Uncharacterized protein</fullName>
    </submittedName>
</protein>
<dbReference type="Proteomes" id="UP000295678">
    <property type="component" value="Unassembled WGS sequence"/>
</dbReference>